<dbReference type="Proteomes" id="UP001386955">
    <property type="component" value="Unassembled WGS sequence"/>
</dbReference>
<reference evidence="1 2" key="1">
    <citation type="submission" date="2024-01" db="EMBL/GenBank/DDBJ databases">
        <title>The genomes of 5 underutilized Papilionoideae crops provide insights into root nodulation and disease resistanc.</title>
        <authorList>
            <person name="Jiang F."/>
        </authorList>
    </citation>
    <scope>NUCLEOTIDE SEQUENCE [LARGE SCALE GENOMIC DNA]</scope>
    <source>
        <strain evidence="1">DUOXIRENSHENG_FW03</strain>
        <tissue evidence="1">Leaves</tissue>
    </source>
</reference>
<gene>
    <name evidence="1" type="ORF">VNO78_19883</name>
</gene>
<comment type="caution">
    <text evidence="1">The sequence shown here is derived from an EMBL/GenBank/DDBJ whole genome shotgun (WGS) entry which is preliminary data.</text>
</comment>
<accession>A0AAN9SD93</accession>
<proteinExistence type="predicted"/>
<sequence length="165" mass="18120">MGSGRLSARTETRNRDVEACQRVTSEGHRARTLSRAARDNAHVRSTLACSSTRSCSLSLKLADQGPRLDGNAQEQVSDGVLYEGRRDVGRGTRGLVGHRPQAQAVDQDAERALCGPVPESGFTGLDFVHLHLLRDPHFSSSCALCIHFVRHFMFNILIHCALCVR</sequence>
<protein>
    <submittedName>
        <fullName evidence="1">Uncharacterized protein</fullName>
    </submittedName>
</protein>
<name>A0AAN9SD93_PSOTE</name>
<dbReference type="AlphaFoldDB" id="A0AAN9SD93"/>
<evidence type="ECO:0000313" key="1">
    <source>
        <dbReference type="EMBL" id="KAK7391467.1"/>
    </source>
</evidence>
<keyword evidence="2" id="KW-1185">Reference proteome</keyword>
<evidence type="ECO:0000313" key="2">
    <source>
        <dbReference type="Proteomes" id="UP001386955"/>
    </source>
</evidence>
<dbReference type="EMBL" id="JAYMYS010000005">
    <property type="protein sequence ID" value="KAK7391467.1"/>
    <property type="molecule type" value="Genomic_DNA"/>
</dbReference>
<organism evidence="1 2">
    <name type="scientific">Psophocarpus tetragonolobus</name>
    <name type="common">Winged bean</name>
    <name type="synonym">Dolichos tetragonolobus</name>
    <dbReference type="NCBI Taxonomy" id="3891"/>
    <lineage>
        <taxon>Eukaryota</taxon>
        <taxon>Viridiplantae</taxon>
        <taxon>Streptophyta</taxon>
        <taxon>Embryophyta</taxon>
        <taxon>Tracheophyta</taxon>
        <taxon>Spermatophyta</taxon>
        <taxon>Magnoliopsida</taxon>
        <taxon>eudicotyledons</taxon>
        <taxon>Gunneridae</taxon>
        <taxon>Pentapetalae</taxon>
        <taxon>rosids</taxon>
        <taxon>fabids</taxon>
        <taxon>Fabales</taxon>
        <taxon>Fabaceae</taxon>
        <taxon>Papilionoideae</taxon>
        <taxon>50 kb inversion clade</taxon>
        <taxon>NPAAA clade</taxon>
        <taxon>indigoferoid/millettioid clade</taxon>
        <taxon>Phaseoleae</taxon>
        <taxon>Psophocarpus</taxon>
    </lineage>
</organism>